<gene>
    <name evidence="1" type="ORF">NCTC12224_00943</name>
</gene>
<reference evidence="1 2" key="1">
    <citation type="submission" date="2018-06" db="EMBL/GenBank/DDBJ databases">
        <authorList>
            <consortium name="Pathogen Informatics"/>
            <person name="Doyle S."/>
        </authorList>
    </citation>
    <scope>NUCLEOTIDE SEQUENCE [LARGE SCALE GENOMIC DNA]</scope>
    <source>
        <strain evidence="1 2">NCTC12224</strain>
    </source>
</reference>
<accession>A0A380K7C0</accession>
<evidence type="ECO:0000313" key="2">
    <source>
        <dbReference type="Proteomes" id="UP000254924"/>
    </source>
</evidence>
<dbReference type="EMBL" id="UHFN01000007">
    <property type="protein sequence ID" value="SUN60549.1"/>
    <property type="molecule type" value="Genomic_DNA"/>
</dbReference>
<dbReference type="AlphaFoldDB" id="A0A380K7C0"/>
<sequence>MNKIDKATRVWHKANANERDKLLDAMLINKSAYRNLIYKLARKYTV</sequence>
<dbReference type="Proteomes" id="UP000254924">
    <property type="component" value="Unassembled WGS sequence"/>
</dbReference>
<name>A0A380K7C0_9STRE</name>
<protein>
    <submittedName>
        <fullName evidence="1">Phage protein</fullName>
    </submittedName>
</protein>
<keyword evidence="2" id="KW-1185">Reference proteome</keyword>
<organism evidence="1 2">
    <name type="scientific">Streptococcus hyointestinalis</name>
    <dbReference type="NCBI Taxonomy" id="1337"/>
    <lineage>
        <taxon>Bacteria</taxon>
        <taxon>Bacillati</taxon>
        <taxon>Bacillota</taxon>
        <taxon>Bacilli</taxon>
        <taxon>Lactobacillales</taxon>
        <taxon>Streptococcaceae</taxon>
        <taxon>Streptococcus</taxon>
    </lineage>
</organism>
<proteinExistence type="predicted"/>
<evidence type="ECO:0000313" key="1">
    <source>
        <dbReference type="EMBL" id="SUN60549.1"/>
    </source>
</evidence>